<evidence type="ECO:0000259" key="3">
    <source>
        <dbReference type="PROSITE" id="PS50195"/>
    </source>
</evidence>
<dbReference type="KEGG" id="cvn:111122995"/>
<reference evidence="5" key="1">
    <citation type="submission" date="2025-08" db="UniProtKB">
        <authorList>
            <consortium name="RefSeq"/>
        </authorList>
    </citation>
    <scope>IDENTIFICATION</scope>
    <source>
        <tissue evidence="5">Whole sample</tissue>
    </source>
</reference>
<dbReference type="OrthoDB" id="9976382at2759"/>
<dbReference type="AlphaFoldDB" id="A0A8B8CY92"/>
<proteinExistence type="inferred from homology"/>
<dbReference type="PANTHER" id="PTHR45850:SF2">
    <property type="entry name" value="SORTING NEXIN-5-LIKE"/>
    <property type="match status" value="1"/>
</dbReference>
<dbReference type="SUPFAM" id="SSF64268">
    <property type="entry name" value="PX domain"/>
    <property type="match status" value="1"/>
</dbReference>
<dbReference type="Gene3D" id="3.30.1520.10">
    <property type="entry name" value="Phox-like domain"/>
    <property type="match status" value="1"/>
</dbReference>
<feature type="compositionally biased region" description="Polar residues" evidence="2">
    <location>
        <begin position="33"/>
        <end position="45"/>
    </location>
</feature>
<dbReference type="PANTHER" id="PTHR45850">
    <property type="entry name" value="SORTING NEXIN FAMILY MEMBER"/>
    <property type="match status" value="1"/>
</dbReference>
<dbReference type="InterPro" id="IPR001683">
    <property type="entry name" value="PX_dom"/>
</dbReference>
<accession>A0A8B8CY92</accession>
<feature type="region of interest" description="Disordered" evidence="2">
    <location>
        <begin position="332"/>
        <end position="353"/>
    </location>
</feature>
<feature type="region of interest" description="Disordered" evidence="2">
    <location>
        <begin position="1"/>
        <end position="47"/>
    </location>
</feature>
<dbReference type="InterPro" id="IPR036871">
    <property type="entry name" value="PX_dom_sf"/>
</dbReference>
<evidence type="ECO:0000256" key="2">
    <source>
        <dbReference type="SAM" id="MobiDB-lite"/>
    </source>
</evidence>
<name>A0A8B8CY92_CRAVI</name>
<protein>
    <submittedName>
        <fullName evidence="5">Sorting nexin-5-like</fullName>
    </submittedName>
</protein>
<comment type="similarity">
    <text evidence="1">Belongs to the sorting nexin family.</text>
</comment>
<keyword evidence="4" id="KW-1185">Reference proteome</keyword>
<feature type="compositionally biased region" description="Polar residues" evidence="2">
    <location>
        <begin position="11"/>
        <end position="21"/>
    </location>
</feature>
<sequence>MKDPEAAVIKQDNSSTASIGENLTKGLDHDNYIQDSTKTSSSQRGPFQPLYMVKVPNAMKNGEFLQFTISVSKTDSDEPEEIVREYEDIEWLQHCLLTEDGVVGCIIPPIPPRPEYDAKAAESKTRKQLGSDANMIMADEFHKDCRNVERYLNMLISHEVFGKSEILRKFLCEKEAAVKTKLKKSLFMRVSQAVDEARKGQHKDIDDYFQKEREWTAKYTTYMKETSLNFNKMLYAQMRLANCYGQLVSTIKETIPYKDDVQSEINRYLVILSEGVENAKHGLEVMSRNDEKTLGILLDLYARYMESVKEMLFRRTCLLVVYEDASKALEKAKPNKKTTAEEHKQTAERSYEECSDNAKRELKSFRQRRILAFGEGLSNFVEAQIKTSRDTITLLLRTLKSIKCPSDSQASPE</sequence>
<dbReference type="Pfam" id="PF09325">
    <property type="entry name" value="Vps5"/>
    <property type="match status" value="1"/>
</dbReference>
<dbReference type="GeneID" id="111122995"/>
<dbReference type="RefSeq" id="XP_022320773.1">
    <property type="nucleotide sequence ID" value="XM_022465065.1"/>
</dbReference>
<dbReference type="InterPro" id="IPR027267">
    <property type="entry name" value="AH/BAR_dom_sf"/>
</dbReference>
<evidence type="ECO:0000256" key="1">
    <source>
        <dbReference type="ARBA" id="ARBA00010883"/>
    </source>
</evidence>
<dbReference type="Proteomes" id="UP000694844">
    <property type="component" value="Chromosome 3"/>
</dbReference>
<dbReference type="GO" id="GO:0035091">
    <property type="term" value="F:phosphatidylinositol binding"/>
    <property type="evidence" value="ECO:0007669"/>
    <property type="project" value="InterPro"/>
</dbReference>
<dbReference type="SUPFAM" id="SSF103657">
    <property type="entry name" value="BAR/IMD domain-like"/>
    <property type="match status" value="1"/>
</dbReference>
<feature type="domain" description="PX" evidence="3">
    <location>
        <begin position="45"/>
        <end position="178"/>
    </location>
</feature>
<dbReference type="PROSITE" id="PS50195">
    <property type="entry name" value="PX"/>
    <property type="match status" value="1"/>
</dbReference>
<evidence type="ECO:0000313" key="5">
    <source>
        <dbReference type="RefSeq" id="XP_022320773.1"/>
    </source>
</evidence>
<organism evidence="4 5">
    <name type="scientific">Crassostrea virginica</name>
    <name type="common">Eastern oyster</name>
    <dbReference type="NCBI Taxonomy" id="6565"/>
    <lineage>
        <taxon>Eukaryota</taxon>
        <taxon>Metazoa</taxon>
        <taxon>Spiralia</taxon>
        <taxon>Lophotrochozoa</taxon>
        <taxon>Mollusca</taxon>
        <taxon>Bivalvia</taxon>
        <taxon>Autobranchia</taxon>
        <taxon>Pteriomorphia</taxon>
        <taxon>Ostreida</taxon>
        <taxon>Ostreoidea</taxon>
        <taxon>Ostreidae</taxon>
        <taxon>Crassostrea</taxon>
    </lineage>
</organism>
<dbReference type="InterPro" id="IPR015404">
    <property type="entry name" value="Vps5_C"/>
</dbReference>
<dbReference type="Gene3D" id="1.20.1270.60">
    <property type="entry name" value="Arfaptin homology (AH) domain/BAR domain"/>
    <property type="match status" value="1"/>
</dbReference>
<dbReference type="Pfam" id="PF00787">
    <property type="entry name" value="PX"/>
    <property type="match status" value="1"/>
</dbReference>
<gene>
    <name evidence="5" type="primary">LOC111122995</name>
</gene>
<evidence type="ECO:0000313" key="4">
    <source>
        <dbReference type="Proteomes" id="UP000694844"/>
    </source>
</evidence>